<dbReference type="InterPro" id="IPR036282">
    <property type="entry name" value="Glutathione-S-Trfase_C_sf"/>
</dbReference>
<dbReference type="InterPro" id="IPR010987">
    <property type="entry name" value="Glutathione-S-Trfase_C-like"/>
</dbReference>
<name>A0A8H5TKM8_FUSHE</name>
<dbReference type="SUPFAM" id="SSF52833">
    <property type="entry name" value="Thioredoxin-like"/>
    <property type="match status" value="1"/>
</dbReference>
<dbReference type="InterPro" id="IPR004046">
    <property type="entry name" value="GST_C"/>
</dbReference>
<dbReference type="OrthoDB" id="422574at2759"/>
<dbReference type="InterPro" id="IPR036249">
    <property type="entry name" value="Thioredoxin-like_sf"/>
</dbReference>
<dbReference type="CDD" id="cd03048">
    <property type="entry name" value="GST_N_Ure2p_like"/>
    <property type="match status" value="1"/>
</dbReference>
<protein>
    <submittedName>
        <fullName evidence="4">Glutathione S-transferase</fullName>
    </submittedName>
</protein>
<keyword evidence="5" id="KW-1185">Reference proteome</keyword>
<evidence type="ECO:0000313" key="4">
    <source>
        <dbReference type="EMBL" id="KAF5671217.1"/>
    </source>
</evidence>
<dbReference type="PROSITE" id="PS50404">
    <property type="entry name" value="GST_NTER"/>
    <property type="match status" value="1"/>
</dbReference>
<evidence type="ECO:0000256" key="1">
    <source>
        <dbReference type="ARBA" id="ARBA00007409"/>
    </source>
</evidence>
<keyword evidence="4" id="KW-0808">Transferase</keyword>
<comment type="caution">
    <text evidence="4">The sequence shown here is derived from an EMBL/GenBank/DDBJ whole genome shotgun (WGS) entry which is preliminary data.</text>
</comment>
<comment type="similarity">
    <text evidence="1">Belongs to the GST superfamily.</text>
</comment>
<sequence length="227" mass="26281">MLPIRLWMAGPKEHAGPNPWKVIFLLQELGLPYELKVIHASNIKSPPFTDLNPNGRVPAKFGVVIEDPNRDIVLWESGAVLIYLIQEYDKDEALTYRKDSYEAHQQNQWLFFQTSGQGPYFGQAAWFKFHHPERVQSAIDRYVNEIHRVLGVLEKSLEGKQWLVGDKMTFADMAFVSYNSMLFLAFECAPEDALKKYPNVEAWNSRMISRDSWKKVMELKGTLEVNM</sequence>
<dbReference type="Gene3D" id="1.20.1050.130">
    <property type="match status" value="1"/>
</dbReference>
<dbReference type="PANTHER" id="PTHR44051">
    <property type="entry name" value="GLUTATHIONE S-TRANSFERASE-RELATED"/>
    <property type="match status" value="1"/>
</dbReference>
<dbReference type="SFLD" id="SFLDG01151">
    <property type="entry name" value="Main.2:_Nu-like"/>
    <property type="match status" value="1"/>
</dbReference>
<accession>A0A8H5TKM8</accession>
<dbReference type="Pfam" id="PF00043">
    <property type="entry name" value="GST_C"/>
    <property type="match status" value="1"/>
</dbReference>
<dbReference type="InterPro" id="IPR004045">
    <property type="entry name" value="Glutathione_S-Trfase_N"/>
</dbReference>
<dbReference type="PANTHER" id="PTHR44051:SF3">
    <property type="entry name" value="TRANSCRIPTIONAL REGULATOR URE2"/>
    <property type="match status" value="1"/>
</dbReference>
<gene>
    <name evidence="4" type="ORF">FHETE_4187</name>
</gene>
<dbReference type="SFLD" id="SFLDG00358">
    <property type="entry name" value="Main_(cytGST)"/>
    <property type="match status" value="1"/>
</dbReference>
<dbReference type="SFLD" id="SFLDS00019">
    <property type="entry name" value="Glutathione_Transferase_(cytos"/>
    <property type="match status" value="1"/>
</dbReference>
<dbReference type="SUPFAM" id="SSF47616">
    <property type="entry name" value="GST C-terminal domain-like"/>
    <property type="match status" value="1"/>
</dbReference>
<organism evidence="4 5">
    <name type="scientific">Fusarium heterosporum</name>
    <dbReference type="NCBI Taxonomy" id="42747"/>
    <lineage>
        <taxon>Eukaryota</taxon>
        <taxon>Fungi</taxon>
        <taxon>Dikarya</taxon>
        <taxon>Ascomycota</taxon>
        <taxon>Pezizomycotina</taxon>
        <taxon>Sordariomycetes</taxon>
        <taxon>Hypocreomycetidae</taxon>
        <taxon>Hypocreales</taxon>
        <taxon>Nectriaceae</taxon>
        <taxon>Fusarium</taxon>
        <taxon>Fusarium heterosporum species complex</taxon>
    </lineage>
</organism>
<dbReference type="InterPro" id="IPR040079">
    <property type="entry name" value="Glutathione_S-Trfase"/>
</dbReference>
<dbReference type="AlphaFoldDB" id="A0A8H5TKM8"/>
<dbReference type="PROSITE" id="PS50405">
    <property type="entry name" value="GST_CTER"/>
    <property type="match status" value="1"/>
</dbReference>
<dbReference type="EMBL" id="JAAGWQ010000069">
    <property type="protein sequence ID" value="KAF5671217.1"/>
    <property type="molecule type" value="Genomic_DNA"/>
</dbReference>
<evidence type="ECO:0000259" key="3">
    <source>
        <dbReference type="PROSITE" id="PS50405"/>
    </source>
</evidence>
<dbReference type="Pfam" id="PF13409">
    <property type="entry name" value="GST_N_2"/>
    <property type="match status" value="1"/>
</dbReference>
<proteinExistence type="inferred from homology"/>
<evidence type="ECO:0000259" key="2">
    <source>
        <dbReference type="PROSITE" id="PS50404"/>
    </source>
</evidence>
<feature type="domain" description="GST C-terminal" evidence="3">
    <location>
        <begin position="99"/>
        <end position="227"/>
    </location>
</feature>
<dbReference type="GO" id="GO:0016740">
    <property type="term" value="F:transferase activity"/>
    <property type="evidence" value="ECO:0007669"/>
    <property type="project" value="UniProtKB-KW"/>
</dbReference>
<dbReference type="Proteomes" id="UP000567885">
    <property type="component" value="Unassembled WGS sequence"/>
</dbReference>
<reference evidence="4 5" key="1">
    <citation type="submission" date="2020-05" db="EMBL/GenBank/DDBJ databases">
        <title>Identification and distribution of gene clusters putatively required for synthesis of sphingolipid metabolism inhibitors in phylogenetically diverse species of the filamentous fungus Fusarium.</title>
        <authorList>
            <person name="Kim H.-S."/>
            <person name="Busman M."/>
            <person name="Brown D.W."/>
            <person name="Divon H."/>
            <person name="Uhlig S."/>
            <person name="Proctor R.H."/>
        </authorList>
    </citation>
    <scope>NUCLEOTIDE SEQUENCE [LARGE SCALE GENOMIC DNA]</scope>
    <source>
        <strain evidence="4 5">NRRL 20693</strain>
    </source>
</reference>
<evidence type="ECO:0000313" key="5">
    <source>
        <dbReference type="Proteomes" id="UP000567885"/>
    </source>
</evidence>
<feature type="domain" description="GST N-terminal" evidence="2">
    <location>
        <begin position="6"/>
        <end position="92"/>
    </location>
</feature>